<protein>
    <recommendedName>
        <fullName evidence="3">LTD domain-containing protein</fullName>
    </recommendedName>
</protein>
<gene>
    <name evidence="4" type="ORF">GCM10010226_45390</name>
</gene>
<dbReference type="InterPro" id="IPR036415">
    <property type="entry name" value="Lamin_tail_dom_sf"/>
</dbReference>
<sequence>MSVSAVSARRLAAAVLAAAAVTGAAALPASAADARPHRQIVKISAVQYDAPGRYDRSARSLNKEWVELTNTTRQTVNLRGWTLSDEDGDSYTFRRFYLAPRATVRIHTGEGRDTSTDLYQDRSREVWDNRSDTATLRNDRDRLVDEESWGNDRRHGGWDRRDGDDRRHGHGDSDRRHGHDDSDRRHGHDDSDRRHGHDGRDRH</sequence>
<dbReference type="PROSITE" id="PS51841">
    <property type="entry name" value="LTD"/>
    <property type="match status" value="1"/>
</dbReference>
<name>A0A918LX44_9ACTN</name>
<keyword evidence="2" id="KW-0732">Signal</keyword>
<evidence type="ECO:0000313" key="4">
    <source>
        <dbReference type="EMBL" id="GGT62512.1"/>
    </source>
</evidence>
<feature type="chain" id="PRO_5037387455" description="LTD domain-containing protein" evidence="2">
    <location>
        <begin position="32"/>
        <end position="203"/>
    </location>
</feature>
<dbReference type="AlphaFoldDB" id="A0A918LX44"/>
<dbReference type="Pfam" id="PF00932">
    <property type="entry name" value="LTD"/>
    <property type="match status" value="1"/>
</dbReference>
<feature type="domain" description="LTD" evidence="3">
    <location>
        <begin position="21"/>
        <end position="172"/>
    </location>
</feature>
<dbReference type="Proteomes" id="UP000646776">
    <property type="component" value="Unassembled WGS sequence"/>
</dbReference>
<evidence type="ECO:0000256" key="2">
    <source>
        <dbReference type="SAM" id="SignalP"/>
    </source>
</evidence>
<organism evidence="4 5">
    <name type="scientific">Streptomyces phaeofaciens</name>
    <dbReference type="NCBI Taxonomy" id="68254"/>
    <lineage>
        <taxon>Bacteria</taxon>
        <taxon>Bacillati</taxon>
        <taxon>Actinomycetota</taxon>
        <taxon>Actinomycetes</taxon>
        <taxon>Kitasatosporales</taxon>
        <taxon>Streptomycetaceae</taxon>
        <taxon>Streptomyces</taxon>
    </lineage>
</organism>
<feature type="signal peptide" evidence="2">
    <location>
        <begin position="1"/>
        <end position="31"/>
    </location>
</feature>
<dbReference type="RefSeq" id="WP_373299275.1">
    <property type="nucleotide sequence ID" value="NZ_BMSA01000013.1"/>
</dbReference>
<dbReference type="Gene3D" id="2.60.40.1260">
    <property type="entry name" value="Lamin Tail domain"/>
    <property type="match status" value="1"/>
</dbReference>
<dbReference type="SUPFAM" id="SSF74853">
    <property type="entry name" value="Lamin A/C globular tail domain"/>
    <property type="match status" value="1"/>
</dbReference>
<accession>A0A918LX44</accession>
<comment type="caution">
    <text evidence="4">The sequence shown here is derived from an EMBL/GenBank/DDBJ whole genome shotgun (WGS) entry which is preliminary data.</text>
</comment>
<keyword evidence="5" id="KW-1185">Reference proteome</keyword>
<proteinExistence type="predicted"/>
<dbReference type="InterPro" id="IPR001322">
    <property type="entry name" value="Lamin_tail_dom"/>
</dbReference>
<feature type="region of interest" description="Disordered" evidence="1">
    <location>
        <begin position="148"/>
        <end position="203"/>
    </location>
</feature>
<reference evidence="4" key="1">
    <citation type="journal article" date="2014" name="Int. J. Syst. Evol. Microbiol.">
        <title>Complete genome sequence of Corynebacterium casei LMG S-19264T (=DSM 44701T), isolated from a smear-ripened cheese.</title>
        <authorList>
            <consortium name="US DOE Joint Genome Institute (JGI-PGF)"/>
            <person name="Walter F."/>
            <person name="Albersmeier A."/>
            <person name="Kalinowski J."/>
            <person name="Ruckert C."/>
        </authorList>
    </citation>
    <scope>NUCLEOTIDE SEQUENCE</scope>
    <source>
        <strain evidence="4">JCM 4125</strain>
    </source>
</reference>
<evidence type="ECO:0000256" key="1">
    <source>
        <dbReference type="SAM" id="MobiDB-lite"/>
    </source>
</evidence>
<dbReference type="EMBL" id="BMSA01000013">
    <property type="protein sequence ID" value="GGT62512.1"/>
    <property type="molecule type" value="Genomic_DNA"/>
</dbReference>
<evidence type="ECO:0000259" key="3">
    <source>
        <dbReference type="PROSITE" id="PS51841"/>
    </source>
</evidence>
<reference evidence="4" key="2">
    <citation type="submission" date="2020-09" db="EMBL/GenBank/DDBJ databases">
        <authorList>
            <person name="Sun Q."/>
            <person name="Ohkuma M."/>
        </authorList>
    </citation>
    <scope>NUCLEOTIDE SEQUENCE</scope>
    <source>
        <strain evidence="4">JCM 4125</strain>
    </source>
</reference>
<evidence type="ECO:0000313" key="5">
    <source>
        <dbReference type="Proteomes" id="UP000646776"/>
    </source>
</evidence>